<evidence type="ECO:0000313" key="1">
    <source>
        <dbReference type="EMBL" id="KAF6151784.1"/>
    </source>
</evidence>
<comment type="caution">
    <text evidence="1">The sequence shown here is derived from an EMBL/GenBank/DDBJ whole genome shotgun (WGS) entry which is preliminary data.</text>
</comment>
<dbReference type="AlphaFoldDB" id="A0A7J7MAH8"/>
<dbReference type="PANTHER" id="PTHR33450:SF4">
    <property type="entry name" value="OS04G0665666 PROTEIN"/>
    <property type="match status" value="1"/>
</dbReference>
<proteinExistence type="predicted"/>
<dbReference type="EMBL" id="JACGCM010001659">
    <property type="protein sequence ID" value="KAF6151784.1"/>
    <property type="molecule type" value="Genomic_DNA"/>
</dbReference>
<evidence type="ECO:0000313" key="2">
    <source>
        <dbReference type="Proteomes" id="UP000541444"/>
    </source>
</evidence>
<dbReference type="OrthoDB" id="1104789at2759"/>
<dbReference type="InterPro" id="IPR008480">
    <property type="entry name" value="DUF761_pln"/>
</dbReference>
<dbReference type="Proteomes" id="UP000541444">
    <property type="component" value="Unassembled WGS sequence"/>
</dbReference>
<name>A0A7J7MAH8_9MAGN</name>
<keyword evidence="2" id="KW-1185">Reference proteome</keyword>
<gene>
    <name evidence="1" type="ORF">GIB67_010358</name>
</gene>
<accession>A0A7J7MAH8</accession>
<dbReference type="Pfam" id="PF05553">
    <property type="entry name" value="DUF761"/>
    <property type="match status" value="1"/>
</dbReference>
<sequence length="98" mass="11855">MNSSWHFSSSLVLPQPIMEEYYDSTWNIEIVPVDEYQDALDSQLSSYLHWVKENSLNNDDLEEIDRLADKFIKSYHEEFRLKKVESYRRYQEMIARSI</sequence>
<organism evidence="1 2">
    <name type="scientific">Kingdonia uniflora</name>
    <dbReference type="NCBI Taxonomy" id="39325"/>
    <lineage>
        <taxon>Eukaryota</taxon>
        <taxon>Viridiplantae</taxon>
        <taxon>Streptophyta</taxon>
        <taxon>Embryophyta</taxon>
        <taxon>Tracheophyta</taxon>
        <taxon>Spermatophyta</taxon>
        <taxon>Magnoliopsida</taxon>
        <taxon>Ranunculales</taxon>
        <taxon>Circaeasteraceae</taxon>
        <taxon>Kingdonia</taxon>
    </lineage>
</organism>
<dbReference type="PANTHER" id="PTHR33450">
    <property type="entry name" value="EMB|CAB67623.1-RELATED"/>
    <property type="match status" value="1"/>
</dbReference>
<protein>
    <submittedName>
        <fullName evidence="1">Uncharacterized protein</fullName>
    </submittedName>
</protein>
<reference evidence="1 2" key="1">
    <citation type="journal article" date="2020" name="IScience">
        <title>Genome Sequencing of the Endangered Kingdonia uniflora (Circaeasteraceae, Ranunculales) Reveals Potential Mechanisms of Evolutionary Specialization.</title>
        <authorList>
            <person name="Sun Y."/>
            <person name="Deng T."/>
            <person name="Zhang A."/>
            <person name="Moore M.J."/>
            <person name="Landis J.B."/>
            <person name="Lin N."/>
            <person name="Zhang H."/>
            <person name="Zhang X."/>
            <person name="Huang J."/>
            <person name="Zhang X."/>
            <person name="Sun H."/>
            <person name="Wang H."/>
        </authorList>
    </citation>
    <scope>NUCLEOTIDE SEQUENCE [LARGE SCALE GENOMIC DNA]</scope>
    <source>
        <strain evidence="1">TB1705</strain>
        <tissue evidence="1">Leaf</tissue>
    </source>
</reference>